<comment type="caution">
    <text evidence="1">The sequence shown here is derived from an EMBL/GenBank/DDBJ whole genome shotgun (WGS) entry which is preliminary data.</text>
</comment>
<evidence type="ECO:0008006" key="3">
    <source>
        <dbReference type="Google" id="ProtNLM"/>
    </source>
</evidence>
<dbReference type="RefSeq" id="WP_227179345.1">
    <property type="nucleotide sequence ID" value="NZ_JAJBZT010000002.1"/>
</dbReference>
<reference evidence="1" key="1">
    <citation type="submission" date="2021-10" db="EMBL/GenBank/DDBJ databases">
        <title>The complete genome sequence of Leeia sp. TBRC 13508.</title>
        <authorList>
            <person name="Charoenyingcharoen P."/>
            <person name="Yukphan P."/>
        </authorList>
    </citation>
    <scope>NUCLEOTIDE SEQUENCE</scope>
    <source>
        <strain evidence="1">TBRC 13508</strain>
    </source>
</reference>
<gene>
    <name evidence="1" type="ORF">LIN78_05560</name>
</gene>
<protein>
    <recommendedName>
        <fullName evidence="3">Ribosomal protein L19</fullName>
    </recommendedName>
</protein>
<name>A0ABS8D4U7_9NEIS</name>
<keyword evidence="2" id="KW-1185">Reference proteome</keyword>
<dbReference type="Proteomes" id="UP001165395">
    <property type="component" value="Unassembled WGS sequence"/>
</dbReference>
<proteinExistence type="predicted"/>
<evidence type="ECO:0000313" key="1">
    <source>
        <dbReference type="EMBL" id="MCB6183013.1"/>
    </source>
</evidence>
<dbReference type="EMBL" id="JAJBZT010000002">
    <property type="protein sequence ID" value="MCB6183013.1"/>
    <property type="molecule type" value="Genomic_DNA"/>
</dbReference>
<organism evidence="1 2">
    <name type="scientific">Leeia speluncae</name>
    <dbReference type="NCBI Taxonomy" id="2884804"/>
    <lineage>
        <taxon>Bacteria</taxon>
        <taxon>Pseudomonadati</taxon>
        <taxon>Pseudomonadota</taxon>
        <taxon>Betaproteobacteria</taxon>
        <taxon>Neisseriales</taxon>
        <taxon>Leeiaceae</taxon>
        <taxon>Leeia</taxon>
    </lineage>
</organism>
<sequence length="59" mass="6571">MKVKELKQGDHITQEVNNTKVSFEVLSIQQIGRRFNVTFRSILGVGSTCYQGNACVLIA</sequence>
<evidence type="ECO:0000313" key="2">
    <source>
        <dbReference type="Proteomes" id="UP001165395"/>
    </source>
</evidence>
<accession>A0ABS8D4U7</accession>